<proteinExistence type="predicted"/>
<gene>
    <name evidence="2" type="primary">LOC112049652</name>
</gene>
<keyword evidence="1" id="KW-1185">Reference proteome</keyword>
<reference evidence="2" key="1">
    <citation type="submission" date="2025-08" db="UniProtKB">
        <authorList>
            <consortium name="RefSeq"/>
        </authorList>
    </citation>
    <scope>IDENTIFICATION</scope>
</reference>
<evidence type="ECO:0000313" key="2">
    <source>
        <dbReference type="RefSeq" id="XP_052738761.1"/>
    </source>
</evidence>
<dbReference type="Gene3D" id="1.10.238.10">
    <property type="entry name" value="EF-hand"/>
    <property type="match status" value="1"/>
</dbReference>
<name>A0ABM3LI84_BICAN</name>
<dbReference type="SUPFAM" id="SSF47473">
    <property type="entry name" value="EF-hand"/>
    <property type="match status" value="1"/>
</dbReference>
<evidence type="ECO:0000313" key="1">
    <source>
        <dbReference type="Proteomes" id="UP001652582"/>
    </source>
</evidence>
<sequence>MEETFNKLKKEGRNSVDNLIAWMKDSKIVDDVKVSEERARKLFDDVRDKQHVEMEKFQQALSALAAEQKASVEVYSRTLATEGKKFLSAVAEASTAAGNAAADAFKRAMDRK</sequence>
<dbReference type="Proteomes" id="UP001652582">
    <property type="component" value="Chromosome 8"/>
</dbReference>
<dbReference type="GeneID" id="112049652"/>
<accession>A0ABM3LI84</accession>
<organism evidence="1 2">
    <name type="scientific">Bicyclus anynana</name>
    <name type="common">Squinting bush brown butterfly</name>
    <dbReference type="NCBI Taxonomy" id="110368"/>
    <lineage>
        <taxon>Eukaryota</taxon>
        <taxon>Metazoa</taxon>
        <taxon>Ecdysozoa</taxon>
        <taxon>Arthropoda</taxon>
        <taxon>Hexapoda</taxon>
        <taxon>Insecta</taxon>
        <taxon>Pterygota</taxon>
        <taxon>Neoptera</taxon>
        <taxon>Endopterygota</taxon>
        <taxon>Lepidoptera</taxon>
        <taxon>Glossata</taxon>
        <taxon>Ditrysia</taxon>
        <taxon>Papilionoidea</taxon>
        <taxon>Nymphalidae</taxon>
        <taxon>Satyrinae</taxon>
        <taxon>Satyrini</taxon>
        <taxon>Mycalesina</taxon>
        <taxon>Bicyclus</taxon>
    </lineage>
</organism>
<dbReference type="RefSeq" id="XP_052738761.1">
    <property type="nucleotide sequence ID" value="XM_052882801.1"/>
</dbReference>
<protein>
    <submittedName>
        <fullName evidence="2">Uncharacterized protein LOC112049652</fullName>
    </submittedName>
</protein>
<dbReference type="InterPro" id="IPR011992">
    <property type="entry name" value="EF-hand-dom_pair"/>
</dbReference>